<reference evidence="9 10" key="2">
    <citation type="journal article" date="2017" name="Nature">
        <title>The Apostasia genome and the evolution of orchids.</title>
        <authorList>
            <person name="Zhang G.Q."/>
            <person name="Liu K.W."/>
            <person name="Li Z."/>
            <person name="Lohaus R."/>
            <person name="Hsiao Y.Y."/>
            <person name="Niu S.C."/>
            <person name="Wang J.Y."/>
            <person name="Lin Y.C."/>
            <person name="Xu Q."/>
            <person name="Chen L.J."/>
            <person name="Yoshida K."/>
            <person name="Fujiwara S."/>
            <person name="Wang Z.W."/>
            <person name="Zhang Y.Q."/>
            <person name="Mitsuda N."/>
            <person name="Wang M."/>
            <person name="Liu G.H."/>
            <person name="Pecoraro L."/>
            <person name="Huang H.X."/>
            <person name="Xiao X.J."/>
            <person name="Lin M."/>
            <person name="Wu X.Y."/>
            <person name="Wu W.L."/>
            <person name="Chen Y.Y."/>
            <person name="Chang S.B."/>
            <person name="Sakamoto S."/>
            <person name="Ohme-Takagi M."/>
            <person name="Yagi M."/>
            <person name="Zeng S.J."/>
            <person name="Shen C.Y."/>
            <person name="Yeh C.M."/>
            <person name="Luo Y.B."/>
            <person name="Tsai W.C."/>
            <person name="Van de Peer Y."/>
            <person name="Liu Z.J."/>
        </authorList>
    </citation>
    <scope>NUCLEOTIDE SEQUENCE [LARGE SCALE GENOMIC DNA]</scope>
    <source>
        <tissue evidence="9">The whole plant</tissue>
    </source>
</reference>
<evidence type="ECO:0000259" key="8">
    <source>
        <dbReference type="Pfam" id="PF08600"/>
    </source>
</evidence>
<dbReference type="Proteomes" id="UP000233837">
    <property type="component" value="Unassembled WGS sequence"/>
</dbReference>
<evidence type="ECO:0000256" key="3">
    <source>
        <dbReference type="ARBA" id="ARBA00022771"/>
    </source>
</evidence>
<dbReference type="InterPro" id="IPR013909">
    <property type="entry name" value="NuBaID_C"/>
</dbReference>
<gene>
    <name evidence="9" type="ORF">MA16_Dca009333</name>
</gene>
<feature type="compositionally biased region" description="Basic and acidic residues" evidence="6">
    <location>
        <begin position="406"/>
        <end position="425"/>
    </location>
</feature>
<dbReference type="PANTHER" id="PTHR15835">
    <property type="entry name" value="NUCLEAR-INTERACTING PARTNER OF ALK"/>
    <property type="match status" value="1"/>
</dbReference>
<dbReference type="GO" id="GO:0005634">
    <property type="term" value="C:nucleus"/>
    <property type="evidence" value="ECO:0007669"/>
    <property type="project" value="UniProtKB-SubCell"/>
</dbReference>
<protein>
    <submittedName>
        <fullName evidence="9">Uncharacterized protein</fullName>
    </submittedName>
</protein>
<keyword evidence="2" id="KW-0479">Metal-binding</keyword>
<evidence type="ECO:0000256" key="5">
    <source>
        <dbReference type="ARBA" id="ARBA00023242"/>
    </source>
</evidence>
<keyword evidence="5" id="KW-0539">Nucleus</keyword>
<keyword evidence="3" id="KW-0863">Zinc-finger</keyword>
<proteinExistence type="predicted"/>
<sequence>MKEEVISSGTVEAVALARSSSPPTPAANSAAASSHVAPINAGSTDWLGSAHGSKAGSLSSAAAQAPWTSLSNNFGNSSPGSLEILCRPWERGDLLRRLATFEPSNWFAKPKGASSLSCARRGWVNVGNGKIECELCGSFLTFTKSVSRTIDGVGHDGEAFTEKLDSGHKVTCPWKGNCCADSLVQFPPTPASALIGSYKDRCDGLLQFPCLPLIASSAIETMKLSRCAQIERILSQSLFSTGEMGFKTDSMPIPEISREDPFFHHTQAQKLISLCGWEPRWLPNVQDCEEYSAQSARNGCSFGPNEDGYPYSRCPEPTKHALSASAEQKRGKEKLVEESWCDMRSPLLDCSLCGATIRVCDFLTVPQQAPPGSNNINNTDNCKKITPTHGTSAASGINGGIGVGGMERDQMEDRDEAATTDEKKSPSNAVVNLNLNAADGFPSTMPAEGYPLDDSRMGIDLTLGQPAGSEVGDRAASFESRGPSSRKRSLEDGGSTVDRPQDRIQQADSIEGTVVNRDDDEVDGGTHESDGLSKRARRLDVFHSQDLSNKLNSSGAGPSHGYLDLTINRLNSFKDGSDIAVGHPNTRNSAHASSVVAMDTICRSDDEDSMESVENCPGDVDYVNFNYTNGASEFDNSNLAQQSTCLPHGAGSVAREMGGSSTIEGEEVLNAETFTVSARDRFSLGISAGSVGVGASHEAEIHGIDISLRRTYSAVGEVGLIAEVTENMGQSGESAPGPGLMDEFVPDEILREGPHSDMQDTISRSVEKADSGSKVYGSIKADSIESGEKMSHTLGHESSAHPSLSCNAMICSVNEISRGEVMQTGKETITYDCALVSDNVMGISSGPQNEENNYRQEAGEFDPIKHHNIYCPWVNGNVAAAGFSSDFATDSSGTAALSGWQLTLDALDAFQTLGQIPNQMMRSESAASLYKDDHLTPGQKILTRQSVSKSRRKRFD</sequence>
<feature type="compositionally biased region" description="Low complexity" evidence="6">
    <location>
        <begin position="428"/>
        <end position="438"/>
    </location>
</feature>
<evidence type="ECO:0000256" key="6">
    <source>
        <dbReference type="SAM" id="MobiDB-lite"/>
    </source>
</evidence>
<feature type="domain" description="C3HC-type" evidence="7">
    <location>
        <begin position="88"/>
        <end position="208"/>
    </location>
</feature>
<dbReference type="GO" id="GO:0008270">
    <property type="term" value="F:zinc ion binding"/>
    <property type="evidence" value="ECO:0007669"/>
    <property type="project" value="UniProtKB-KW"/>
</dbReference>
<dbReference type="Pfam" id="PF07967">
    <property type="entry name" value="zf-C3HC"/>
    <property type="match status" value="1"/>
</dbReference>
<dbReference type="AlphaFoldDB" id="A0A2I0XGZ8"/>
<evidence type="ECO:0000259" key="7">
    <source>
        <dbReference type="Pfam" id="PF07967"/>
    </source>
</evidence>
<reference evidence="9 10" key="1">
    <citation type="journal article" date="2016" name="Sci. Rep.">
        <title>The Dendrobium catenatum Lindl. genome sequence provides insights into polysaccharide synthase, floral development and adaptive evolution.</title>
        <authorList>
            <person name="Zhang G.Q."/>
            <person name="Xu Q."/>
            <person name="Bian C."/>
            <person name="Tsai W.C."/>
            <person name="Yeh C.M."/>
            <person name="Liu K.W."/>
            <person name="Yoshida K."/>
            <person name="Zhang L.S."/>
            <person name="Chang S.B."/>
            <person name="Chen F."/>
            <person name="Shi Y."/>
            <person name="Su Y.Y."/>
            <person name="Zhang Y.Q."/>
            <person name="Chen L.J."/>
            <person name="Yin Y."/>
            <person name="Lin M."/>
            <person name="Huang H."/>
            <person name="Deng H."/>
            <person name="Wang Z.W."/>
            <person name="Zhu S.L."/>
            <person name="Zhao X."/>
            <person name="Deng C."/>
            <person name="Niu S.C."/>
            <person name="Huang J."/>
            <person name="Wang M."/>
            <person name="Liu G.H."/>
            <person name="Yang H.J."/>
            <person name="Xiao X.J."/>
            <person name="Hsiao Y.Y."/>
            <person name="Wu W.L."/>
            <person name="Chen Y.Y."/>
            <person name="Mitsuda N."/>
            <person name="Ohme-Takagi M."/>
            <person name="Luo Y.B."/>
            <person name="Van de Peer Y."/>
            <person name="Liu Z.J."/>
        </authorList>
    </citation>
    <scope>NUCLEOTIDE SEQUENCE [LARGE SCALE GENOMIC DNA]</scope>
    <source>
        <tissue evidence="9">The whole plant</tissue>
    </source>
</reference>
<dbReference type="InterPro" id="IPR012935">
    <property type="entry name" value="NuBaID_N"/>
</dbReference>
<dbReference type="PANTHER" id="PTHR15835:SF16">
    <property type="entry name" value="F20D23.9 PROTEIN"/>
    <property type="match status" value="1"/>
</dbReference>
<accession>A0A2I0XGZ8</accession>
<keyword evidence="4" id="KW-0862">Zinc</keyword>
<comment type="subcellular location">
    <subcellularLocation>
        <location evidence="1">Nucleus</location>
    </subcellularLocation>
</comment>
<keyword evidence="10" id="KW-1185">Reference proteome</keyword>
<feature type="region of interest" description="Disordered" evidence="6">
    <location>
        <begin position="388"/>
        <end position="536"/>
    </location>
</feature>
<dbReference type="OrthoDB" id="614844at2759"/>
<evidence type="ECO:0000256" key="2">
    <source>
        <dbReference type="ARBA" id="ARBA00022723"/>
    </source>
</evidence>
<evidence type="ECO:0000256" key="4">
    <source>
        <dbReference type="ARBA" id="ARBA00022833"/>
    </source>
</evidence>
<dbReference type="EMBL" id="KZ501892">
    <property type="protein sequence ID" value="PKU87185.1"/>
    <property type="molecule type" value="Genomic_DNA"/>
</dbReference>
<name>A0A2I0XGZ8_9ASPA</name>
<evidence type="ECO:0000313" key="10">
    <source>
        <dbReference type="Proteomes" id="UP000233837"/>
    </source>
</evidence>
<evidence type="ECO:0000313" key="9">
    <source>
        <dbReference type="EMBL" id="PKU87185.1"/>
    </source>
</evidence>
<evidence type="ECO:0000256" key="1">
    <source>
        <dbReference type="ARBA" id="ARBA00004123"/>
    </source>
</evidence>
<organism evidence="9 10">
    <name type="scientific">Dendrobium catenatum</name>
    <dbReference type="NCBI Taxonomy" id="906689"/>
    <lineage>
        <taxon>Eukaryota</taxon>
        <taxon>Viridiplantae</taxon>
        <taxon>Streptophyta</taxon>
        <taxon>Embryophyta</taxon>
        <taxon>Tracheophyta</taxon>
        <taxon>Spermatophyta</taxon>
        <taxon>Magnoliopsida</taxon>
        <taxon>Liliopsida</taxon>
        <taxon>Asparagales</taxon>
        <taxon>Orchidaceae</taxon>
        <taxon>Epidendroideae</taxon>
        <taxon>Malaxideae</taxon>
        <taxon>Dendrobiinae</taxon>
        <taxon>Dendrobium</taxon>
    </lineage>
</organism>
<feature type="compositionally biased region" description="Basic and acidic residues" evidence="6">
    <location>
        <begin position="524"/>
        <end position="536"/>
    </location>
</feature>
<feature type="domain" description="NuBaID C-terminal" evidence="8">
    <location>
        <begin position="857"/>
        <end position="909"/>
    </location>
</feature>
<dbReference type="Pfam" id="PF08600">
    <property type="entry name" value="NuBaID_C"/>
    <property type="match status" value="1"/>
</dbReference>